<dbReference type="GO" id="GO:0016054">
    <property type="term" value="P:organic acid catabolic process"/>
    <property type="evidence" value="ECO:0007669"/>
    <property type="project" value="UniProtKB-ARBA"/>
</dbReference>
<evidence type="ECO:0000256" key="3">
    <source>
        <dbReference type="ARBA" id="ARBA00023027"/>
    </source>
</evidence>
<evidence type="ECO:0000259" key="6">
    <source>
        <dbReference type="Pfam" id="PF14833"/>
    </source>
</evidence>
<reference evidence="7 8" key="1">
    <citation type="submission" date="2019-07" db="EMBL/GenBank/DDBJ databases">
        <title>Genome sequencing of lignin-degrading bacterial isolates.</title>
        <authorList>
            <person name="Gladden J."/>
        </authorList>
    </citation>
    <scope>NUCLEOTIDE SEQUENCE [LARGE SCALE GENOMIC DNA]</scope>
    <source>
        <strain evidence="7 8">J45</strain>
    </source>
</reference>
<evidence type="ECO:0000256" key="2">
    <source>
        <dbReference type="ARBA" id="ARBA00023002"/>
    </source>
</evidence>
<evidence type="ECO:0000313" key="7">
    <source>
        <dbReference type="EMBL" id="TWH10298.1"/>
    </source>
</evidence>
<dbReference type="PANTHER" id="PTHR43060:SF15">
    <property type="entry name" value="3-HYDROXYISOBUTYRATE DEHYDROGENASE-LIKE 1, MITOCHONDRIAL-RELATED"/>
    <property type="match status" value="1"/>
</dbReference>
<dbReference type="Proteomes" id="UP000317573">
    <property type="component" value="Unassembled WGS sequence"/>
</dbReference>
<keyword evidence="3" id="KW-0520">NAD</keyword>
<feature type="active site" evidence="4">
    <location>
        <position position="178"/>
    </location>
</feature>
<comment type="similarity">
    <text evidence="1">Belongs to the HIBADH-related family.</text>
</comment>
<feature type="domain" description="3-hydroxyisobutyrate dehydrogenase-like NAD-binding" evidence="6">
    <location>
        <begin position="172"/>
        <end position="292"/>
    </location>
</feature>
<dbReference type="EMBL" id="VLJT01000041">
    <property type="protein sequence ID" value="TWH10298.1"/>
    <property type="molecule type" value="Genomic_DNA"/>
</dbReference>
<dbReference type="AlphaFoldDB" id="A0A562DKU4"/>
<name>A0A562DKU4_RHORH</name>
<sequence>MITTKGLAMKVGFIGLGGMGSGMAHNLLGAGYELVVHDINRQSGQPFEEAGAQWADTVADLGRQVDVVFTSLPGPVQMQEVGLGEAGLLSTLRPGSVWFDLTTNSPTVVREVHAACVERGVELFDAPVSGGPKGARTGKLAIYIGGNEAAFDQHKSVLDAIGDQILYVGEIGAGNTAKLVHNCASITIRLAIAEVFTMGVKAGVEPGALWHAIRQGAIGRSRTFDRISDRYLQGAFEPPSFALELANKDLRLALELADQLDVSMRCAQVAQADFTEALERGWGRRDSQSPLELVNERANVSIKLSAEEVQEILDRG</sequence>
<dbReference type="InterPro" id="IPR008927">
    <property type="entry name" value="6-PGluconate_DH-like_C_sf"/>
</dbReference>
<dbReference type="Gene3D" id="1.10.1040.10">
    <property type="entry name" value="N-(1-d-carboxylethyl)-l-norvaline Dehydrogenase, domain 2"/>
    <property type="match status" value="1"/>
</dbReference>
<gene>
    <name evidence="7" type="ORF">L618_004100000100</name>
</gene>
<evidence type="ECO:0000313" key="8">
    <source>
        <dbReference type="Proteomes" id="UP000317573"/>
    </source>
</evidence>
<evidence type="ECO:0000256" key="4">
    <source>
        <dbReference type="PIRSR" id="PIRSR000103-1"/>
    </source>
</evidence>
<feature type="domain" description="6-phosphogluconate dehydrogenase NADP-binding" evidence="5">
    <location>
        <begin position="10"/>
        <end position="169"/>
    </location>
</feature>
<organism evidence="7 8">
    <name type="scientific">Rhodococcus rhodochrous J45</name>
    <dbReference type="NCBI Taxonomy" id="935266"/>
    <lineage>
        <taxon>Bacteria</taxon>
        <taxon>Bacillati</taxon>
        <taxon>Actinomycetota</taxon>
        <taxon>Actinomycetes</taxon>
        <taxon>Mycobacteriales</taxon>
        <taxon>Nocardiaceae</taxon>
        <taxon>Rhodococcus</taxon>
    </lineage>
</organism>
<accession>A0A562DKU4</accession>
<dbReference type="RefSeq" id="WP_261380028.1">
    <property type="nucleotide sequence ID" value="NZ_VLJT01000041.1"/>
</dbReference>
<dbReference type="Gene3D" id="3.40.50.720">
    <property type="entry name" value="NAD(P)-binding Rossmann-like Domain"/>
    <property type="match status" value="1"/>
</dbReference>
<dbReference type="InterPro" id="IPR006115">
    <property type="entry name" value="6PGDH_NADP-bd"/>
</dbReference>
<dbReference type="GO" id="GO:0016491">
    <property type="term" value="F:oxidoreductase activity"/>
    <property type="evidence" value="ECO:0007669"/>
    <property type="project" value="UniProtKB-KW"/>
</dbReference>
<dbReference type="PROSITE" id="PS00895">
    <property type="entry name" value="3_HYDROXYISOBUT_DH"/>
    <property type="match status" value="1"/>
</dbReference>
<dbReference type="Pfam" id="PF03446">
    <property type="entry name" value="NAD_binding_2"/>
    <property type="match status" value="1"/>
</dbReference>
<dbReference type="GO" id="GO:0050661">
    <property type="term" value="F:NADP binding"/>
    <property type="evidence" value="ECO:0007669"/>
    <property type="project" value="InterPro"/>
</dbReference>
<dbReference type="SUPFAM" id="SSF51735">
    <property type="entry name" value="NAD(P)-binding Rossmann-fold domains"/>
    <property type="match status" value="1"/>
</dbReference>
<dbReference type="InterPro" id="IPR015815">
    <property type="entry name" value="HIBADH-related"/>
</dbReference>
<keyword evidence="2" id="KW-0560">Oxidoreductase</keyword>
<protein>
    <submittedName>
        <fullName evidence="7">3-hydroxyisobutyrate dehydrogenase</fullName>
    </submittedName>
</protein>
<dbReference type="InterPro" id="IPR002204">
    <property type="entry name" value="3-OH-isobutyrate_DH-rel_CS"/>
</dbReference>
<proteinExistence type="inferred from homology"/>
<dbReference type="PANTHER" id="PTHR43060">
    <property type="entry name" value="3-HYDROXYISOBUTYRATE DEHYDROGENASE-LIKE 1, MITOCHONDRIAL-RELATED"/>
    <property type="match status" value="1"/>
</dbReference>
<dbReference type="SUPFAM" id="SSF48179">
    <property type="entry name" value="6-phosphogluconate dehydrogenase C-terminal domain-like"/>
    <property type="match status" value="1"/>
</dbReference>
<dbReference type="GO" id="GO:0051287">
    <property type="term" value="F:NAD binding"/>
    <property type="evidence" value="ECO:0007669"/>
    <property type="project" value="InterPro"/>
</dbReference>
<dbReference type="Pfam" id="PF14833">
    <property type="entry name" value="NAD_binding_11"/>
    <property type="match status" value="1"/>
</dbReference>
<dbReference type="InterPro" id="IPR036291">
    <property type="entry name" value="NAD(P)-bd_dom_sf"/>
</dbReference>
<evidence type="ECO:0000256" key="1">
    <source>
        <dbReference type="ARBA" id="ARBA00009080"/>
    </source>
</evidence>
<dbReference type="InterPro" id="IPR029154">
    <property type="entry name" value="HIBADH-like_NADP-bd"/>
</dbReference>
<dbReference type="InterPro" id="IPR013328">
    <property type="entry name" value="6PGD_dom2"/>
</dbReference>
<evidence type="ECO:0000259" key="5">
    <source>
        <dbReference type="Pfam" id="PF03446"/>
    </source>
</evidence>
<dbReference type="PIRSF" id="PIRSF000103">
    <property type="entry name" value="HIBADH"/>
    <property type="match status" value="1"/>
</dbReference>
<comment type="caution">
    <text evidence="7">The sequence shown here is derived from an EMBL/GenBank/DDBJ whole genome shotgun (WGS) entry which is preliminary data.</text>
</comment>